<comment type="caution">
    <text evidence="10">The sequence shown here is derived from an EMBL/GenBank/DDBJ whole genome shotgun (WGS) entry which is preliminary data.</text>
</comment>
<protein>
    <submittedName>
        <fullName evidence="10">Putrescine ABC transporter permease PotI</fullName>
    </submittedName>
</protein>
<dbReference type="PANTHER" id="PTHR43848">
    <property type="entry name" value="PUTRESCINE TRANSPORT SYSTEM PERMEASE PROTEIN POTI"/>
    <property type="match status" value="1"/>
</dbReference>
<feature type="domain" description="ABC transmembrane type-1" evidence="9">
    <location>
        <begin position="64"/>
        <end position="256"/>
    </location>
</feature>
<evidence type="ECO:0000256" key="4">
    <source>
        <dbReference type="ARBA" id="ARBA00022475"/>
    </source>
</evidence>
<feature type="transmembrane region" description="Helical" evidence="8">
    <location>
        <begin position="100"/>
        <end position="129"/>
    </location>
</feature>
<dbReference type="Pfam" id="PF00528">
    <property type="entry name" value="BPD_transp_1"/>
    <property type="match status" value="1"/>
</dbReference>
<feature type="transmembrane region" description="Helical" evidence="8">
    <location>
        <begin position="39"/>
        <end position="60"/>
    </location>
</feature>
<comment type="similarity">
    <text evidence="2">Belongs to the binding-protein-dependent transport system permease family. CysTW subfamily.</text>
</comment>
<keyword evidence="7 8" id="KW-0472">Membrane</keyword>
<keyword evidence="6 8" id="KW-1133">Transmembrane helix</keyword>
<feature type="transmembrane region" description="Helical" evidence="8">
    <location>
        <begin position="12"/>
        <end position="32"/>
    </location>
</feature>
<dbReference type="InterPro" id="IPR035906">
    <property type="entry name" value="MetI-like_sf"/>
</dbReference>
<proteinExistence type="inferred from homology"/>
<keyword evidence="11" id="KW-1185">Reference proteome</keyword>
<organism evidence="10 11">
    <name type="scientific">Rhizobium wuzhouense</name>
    <dbReference type="NCBI Taxonomy" id="1986026"/>
    <lineage>
        <taxon>Bacteria</taxon>
        <taxon>Pseudomonadati</taxon>
        <taxon>Pseudomonadota</taxon>
        <taxon>Alphaproteobacteria</taxon>
        <taxon>Hyphomicrobiales</taxon>
        <taxon>Rhizobiaceae</taxon>
        <taxon>Rhizobium/Agrobacterium group</taxon>
        <taxon>Rhizobium</taxon>
    </lineage>
</organism>
<feature type="transmembrane region" description="Helical" evidence="8">
    <location>
        <begin position="175"/>
        <end position="196"/>
    </location>
</feature>
<evidence type="ECO:0000256" key="6">
    <source>
        <dbReference type="ARBA" id="ARBA00022989"/>
    </source>
</evidence>
<accession>A0ABX5NN54</accession>
<dbReference type="Gene3D" id="1.10.3720.10">
    <property type="entry name" value="MetI-like"/>
    <property type="match status" value="1"/>
</dbReference>
<feature type="transmembrane region" description="Helical" evidence="8">
    <location>
        <begin position="66"/>
        <end position="88"/>
    </location>
</feature>
<keyword evidence="4" id="KW-1003">Cell membrane</keyword>
<evidence type="ECO:0000313" key="11">
    <source>
        <dbReference type="Proteomes" id="UP000247536"/>
    </source>
</evidence>
<gene>
    <name evidence="10" type="ORF">DMY87_15965</name>
</gene>
<evidence type="ECO:0000256" key="5">
    <source>
        <dbReference type="ARBA" id="ARBA00022692"/>
    </source>
</evidence>
<dbReference type="SUPFAM" id="SSF161098">
    <property type="entry name" value="MetI-like"/>
    <property type="match status" value="1"/>
</dbReference>
<evidence type="ECO:0000256" key="3">
    <source>
        <dbReference type="ARBA" id="ARBA00022448"/>
    </source>
</evidence>
<evidence type="ECO:0000259" key="9">
    <source>
        <dbReference type="PROSITE" id="PS50928"/>
    </source>
</evidence>
<name>A0ABX5NN54_9HYPH</name>
<dbReference type="PROSITE" id="PS50928">
    <property type="entry name" value="ABC_TM1"/>
    <property type="match status" value="1"/>
</dbReference>
<sequence length="267" mass="28366">MSHSSGPSFFNRLSILLVMSFLYLPILILIVFSFNKSKLVTVWGGFSTQWYGAALSNAALLDGARVSFLVAAVSATIATALGLLAALVMVRIRRFGGRQIFMGLLAAPMVMPEVVLGVSMLLMFVALGIDRGPLTITLAHATFTMCFATVVLQSRLAELDPSLEEAARDLGCPPVIAFLKVALPNILPALASAWLLSFTLSLDDLVISSFTTGPGASTLPMKIYSQIKFGVTPEINAVSTMILGVVAFGLLVAAVTTRKSETSLRGH</sequence>
<feature type="transmembrane region" description="Helical" evidence="8">
    <location>
        <begin position="235"/>
        <end position="255"/>
    </location>
</feature>
<keyword evidence="3 8" id="KW-0813">Transport</keyword>
<dbReference type="Proteomes" id="UP000247536">
    <property type="component" value="Unassembled WGS sequence"/>
</dbReference>
<dbReference type="CDD" id="cd06261">
    <property type="entry name" value="TM_PBP2"/>
    <property type="match status" value="1"/>
</dbReference>
<comment type="subcellular location">
    <subcellularLocation>
        <location evidence="1 8">Cell membrane</location>
        <topology evidence="1 8">Multi-pass membrane protein</topology>
    </subcellularLocation>
</comment>
<dbReference type="InterPro" id="IPR051789">
    <property type="entry name" value="Bact_Polyamine_Transport"/>
</dbReference>
<evidence type="ECO:0000313" key="10">
    <source>
        <dbReference type="EMBL" id="PYB71708.1"/>
    </source>
</evidence>
<evidence type="ECO:0000256" key="2">
    <source>
        <dbReference type="ARBA" id="ARBA00007069"/>
    </source>
</evidence>
<dbReference type="PANTHER" id="PTHR43848:SF2">
    <property type="entry name" value="PUTRESCINE TRANSPORT SYSTEM PERMEASE PROTEIN POTI"/>
    <property type="match status" value="1"/>
</dbReference>
<dbReference type="InterPro" id="IPR000515">
    <property type="entry name" value="MetI-like"/>
</dbReference>
<evidence type="ECO:0000256" key="7">
    <source>
        <dbReference type="ARBA" id="ARBA00023136"/>
    </source>
</evidence>
<dbReference type="RefSeq" id="WP_110792654.1">
    <property type="nucleotide sequence ID" value="NZ_QJRY01000006.1"/>
</dbReference>
<evidence type="ECO:0000256" key="1">
    <source>
        <dbReference type="ARBA" id="ARBA00004651"/>
    </source>
</evidence>
<keyword evidence="5 8" id="KW-0812">Transmembrane</keyword>
<dbReference type="EMBL" id="QJRY01000006">
    <property type="protein sequence ID" value="PYB71708.1"/>
    <property type="molecule type" value="Genomic_DNA"/>
</dbReference>
<reference evidence="10 11" key="1">
    <citation type="submission" date="2018-06" db="EMBL/GenBank/DDBJ databases">
        <title>Rhizobium wuzhouense sp. nov., isolated from roots of Oryza officinalis.</title>
        <authorList>
            <person name="Yuan T."/>
        </authorList>
    </citation>
    <scope>NUCLEOTIDE SEQUENCE [LARGE SCALE GENOMIC DNA]</scope>
    <source>
        <strain evidence="10 11">W44</strain>
    </source>
</reference>
<feature type="transmembrane region" description="Helical" evidence="8">
    <location>
        <begin position="135"/>
        <end position="154"/>
    </location>
</feature>
<evidence type="ECO:0000256" key="8">
    <source>
        <dbReference type="RuleBase" id="RU363032"/>
    </source>
</evidence>